<feature type="signal peptide" evidence="2">
    <location>
        <begin position="1"/>
        <end position="23"/>
    </location>
</feature>
<dbReference type="RefSeq" id="WP_189453104.1">
    <property type="nucleotide sequence ID" value="NZ_BMYD01000001.1"/>
</dbReference>
<feature type="compositionally biased region" description="Polar residues" evidence="1">
    <location>
        <begin position="32"/>
        <end position="50"/>
    </location>
</feature>
<feature type="region of interest" description="Disordered" evidence="1">
    <location>
        <begin position="32"/>
        <end position="77"/>
    </location>
</feature>
<sequence length="249" mass="26317">MGQLIRKCLLAGGLLACAQLATAATLAQRASAESQADSHGTPTQKPRSQDASTASGARASAGSPIHGRISLTAGPRQDVMRGEVEDTVIYFVPEDGAQKPAPIRASAATYTKGFDPNLLVVPVGSTVRFPNRDVIIHNVFSVTPGSAFDLGNYGPGETRSQRFDKAGLVVVNCRVHRGMRVNVLVHETPHLVRPDADGRFKLSGLPAGRGTLVIWHPRASAQSVVVDGVSNAPIVRTLVASRPRISSYL</sequence>
<evidence type="ECO:0008006" key="5">
    <source>
        <dbReference type="Google" id="ProtNLM"/>
    </source>
</evidence>
<organism evidence="3 4">
    <name type="scientific">Cognatilysobacter bugurensis</name>
    <dbReference type="NCBI Taxonomy" id="543356"/>
    <lineage>
        <taxon>Bacteria</taxon>
        <taxon>Pseudomonadati</taxon>
        <taxon>Pseudomonadota</taxon>
        <taxon>Gammaproteobacteria</taxon>
        <taxon>Lysobacterales</taxon>
        <taxon>Lysobacteraceae</taxon>
        <taxon>Cognatilysobacter</taxon>
    </lineage>
</organism>
<feature type="chain" id="PRO_5037379032" description="Methylamine utilization protein" evidence="2">
    <location>
        <begin position="24"/>
        <end position="249"/>
    </location>
</feature>
<dbReference type="SUPFAM" id="SSF49503">
    <property type="entry name" value="Cupredoxins"/>
    <property type="match status" value="1"/>
</dbReference>
<dbReference type="InterPro" id="IPR008969">
    <property type="entry name" value="CarboxyPept-like_regulatory"/>
</dbReference>
<protein>
    <recommendedName>
        <fullName evidence="5">Methylamine utilization protein</fullName>
    </recommendedName>
</protein>
<feature type="compositionally biased region" description="Low complexity" evidence="1">
    <location>
        <begin position="51"/>
        <end position="63"/>
    </location>
</feature>
<evidence type="ECO:0000256" key="2">
    <source>
        <dbReference type="SAM" id="SignalP"/>
    </source>
</evidence>
<dbReference type="InterPro" id="IPR008972">
    <property type="entry name" value="Cupredoxin"/>
</dbReference>
<reference evidence="3" key="2">
    <citation type="submission" date="2020-09" db="EMBL/GenBank/DDBJ databases">
        <authorList>
            <person name="Sun Q."/>
            <person name="Kim S."/>
        </authorList>
    </citation>
    <scope>NUCLEOTIDE SEQUENCE</scope>
    <source>
        <strain evidence="3">KCTC 23077</strain>
    </source>
</reference>
<keyword evidence="4" id="KW-1185">Reference proteome</keyword>
<dbReference type="Gene3D" id="2.60.40.420">
    <property type="entry name" value="Cupredoxins - blue copper proteins"/>
    <property type="match status" value="1"/>
</dbReference>
<evidence type="ECO:0000313" key="3">
    <source>
        <dbReference type="EMBL" id="GHA72041.1"/>
    </source>
</evidence>
<dbReference type="Proteomes" id="UP000646426">
    <property type="component" value="Unassembled WGS sequence"/>
</dbReference>
<proteinExistence type="predicted"/>
<dbReference type="AlphaFoldDB" id="A0A918SUH7"/>
<reference evidence="3" key="1">
    <citation type="journal article" date="2014" name="Int. J. Syst. Evol. Microbiol.">
        <title>Complete genome sequence of Corynebacterium casei LMG S-19264T (=DSM 44701T), isolated from a smear-ripened cheese.</title>
        <authorList>
            <consortium name="US DOE Joint Genome Institute (JGI-PGF)"/>
            <person name="Walter F."/>
            <person name="Albersmeier A."/>
            <person name="Kalinowski J."/>
            <person name="Ruckert C."/>
        </authorList>
    </citation>
    <scope>NUCLEOTIDE SEQUENCE</scope>
    <source>
        <strain evidence="3">KCTC 23077</strain>
    </source>
</reference>
<keyword evidence="2" id="KW-0732">Signal</keyword>
<gene>
    <name evidence="3" type="ORF">GCM10007067_05620</name>
</gene>
<evidence type="ECO:0000256" key="1">
    <source>
        <dbReference type="SAM" id="MobiDB-lite"/>
    </source>
</evidence>
<dbReference type="SUPFAM" id="SSF49464">
    <property type="entry name" value="Carboxypeptidase regulatory domain-like"/>
    <property type="match status" value="1"/>
</dbReference>
<comment type="caution">
    <text evidence="3">The sequence shown here is derived from an EMBL/GenBank/DDBJ whole genome shotgun (WGS) entry which is preliminary data.</text>
</comment>
<dbReference type="EMBL" id="BMYD01000001">
    <property type="protein sequence ID" value="GHA72041.1"/>
    <property type="molecule type" value="Genomic_DNA"/>
</dbReference>
<name>A0A918SUH7_9GAMM</name>
<accession>A0A918SUH7</accession>
<evidence type="ECO:0000313" key="4">
    <source>
        <dbReference type="Proteomes" id="UP000646426"/>
    </source>
</evidence>